<keyword evidence="3" id="KW-0812">Transmembrane</keyword>
<dbReference type="Pfam" id="PF00027">
    <property type="entry name" value="cNMP_binding"/>
    <property type="match status" value="1"/>
</dbReference>
<dbReference type="InterPro" id="IPR018488">
    <property type="entry name" value="cNMP-bd_CS"/>
</dbReference>
<dbReference type="CDD" id="cd00038">
    <property type="entry name" value="CAP_ED"/>
    <property type="match status" value="1"/>
</dbReference>
<comment type="subcellular location">
    <subcellularLocation>
        <location evidence="1">Membrane</location>
        <topology evidence="1">Multi-pass membrane protein</topology>
    </subcellularLocation>
</comment>
<dbReference type="InterPro" id="IPR050866">
    <property type="entry name" value="CNG_cation_channel"/>
</dbReference>
<evidence type="ECO:0000313" key="12">
    <source>
        <dbReference type="Proteomes" id="UP001190700"/>
    </source>
</evidence>
<proteinExistence type="predicted"/>
<evidence type="ECO:0000256" key="9">
    <source>
        <dbReference type="SAM" id="MobiDB-lite"/>
    </source>
</evidence>
<evidence type="ECO:0000256" key="7">
    <source>
        <dbReference type="ARBA" id="ARBA00023286"/>
    </source>
</evidence>
<accession>A0AAE0C4I4</accession>
<keyword evidence="8" id="KW-0407">Ion channel</keyword>
<keyword evidence="5" id="KW-0406">Ion transport</keyword>
<dbReference type="SUPFAM" id="SSF51206">
    <property type="entry name" value="cAMP-binding domain-like"/>
    <property type="match status" value="1"/>
</dbReference>
<dbReference type="SMART" id="SM00100">
    <property type="entry name" value="cNMP"/>
    <property type="match status" value="1"/>
</dbReference>
<dbReference type="GO" id="GO:0005221">
    <property type="term" value="F:intracellularly cyclic nucleotide-activated monoatomic cation channel activity"/>
    <property type="evidence" value="ECO:0007669"/>
    <property type="project" value="InterPro"/>
</dbReference>
<organism evidence="11 12">
    <name type="scientific">Cymbomonas tetramitiformis</name>
    <dbReference type="NCBI Taxonomy" id="36881"/>
    <lineage>
        <taxon>Eukaryota</taxon>
        <taxon>Viridiplantae</taxon>
        <taxon>Chlorophyta</taxon>
        <taxon>Pyramimonadophyceae</taxon>
        <taxon>Pyramimonadales</taxon>
        <taxon>Pyramimonadaceae</taxon>
        <taxon>Cymbomonas</taxon>
    </lineage>
</organism>
<evidence type="ECO:0000256" key="6">
    <source>
        <dbReference type="ARBA" id="ARBA00023136"/>
    </source>
</evidence>
<evidence type="ECO:0000259" key="10">
    <source>
        <dbReference type="PROSITE" id="PS50042"/>
    </source>
</evidence>
<dbReference type="Gene3D" id="1.10.287.630">
    <property type="entry name" value="Helix hairpin bin"/>
    <property type="match status" value="1"/>
</dbReference>
<dbReference type="PANTHER" id="PTHR45638:SF11">
    <property type="entry name" value="CYCLIC NUCLEOTIDE-GATED CATION CHANNEL SUBUNIT A"/>
    <property type="match status" value="1"/>
</dbReference>
<comment type="caution">
    <text evidence="11">The sequence shown here is derived from an EMBL/GenBank/DDBJ whole genome shotgun (WGS) entry which is preliminary data.</text>
</comment>
<dbReference type="GO" id="GO:0044877">
    <property type="term" value="F:protein-containing complex binding"/>
    <property type="evidence" value="ECO:0007669"/>
    <property type="project" value="TreeGrafter"/>
</dbReference>
<name>A0AAE0C4I4_9CHLO</name>
<keyword evidence="7" id="KW-1071">Ligand-gated ion channel</keyword>
<feature type="domain" description="Cyclic nucleotide-binding" evidence="10">
    <location>
        <begin position="54"/>
        <end position="151"/>
    </location>
</feature>
<feature type="region of interest" description="Disordered" evidence="9">
    <location>
        <begin position="179"/>
        <end position="201"/>
    </location>
</feature>
<sequence>MPLPLRNRVMEYMERLHEETKGVQSEEFMNELPSHLRQEMAMYLNRGILESTKVFEGCGIPFLTALLMRLSMSICLSGDVICVEGDLGNEMYIVVNGSVTVTKFGNKIGVLSQGSFFGEAVLTGQTTRSATIVAVESCLFYVITRAVFLPIAEAYPADYNKVKEFADKRLQSTALVNGHEDTADDDNNLKSEDSVGLDAVP</sequence>
<evidence type="ECO:0000256" key="1">
    <source>
        <dbReference type="ARBA" id="ARBA00004141"/>
    </source>
</evidence>
<protein>
    <recommendedName>
        <fullName evidence="10">Cyclic nucleotide-binding domain-containing protein</fullName>
    </recommendedName>
</protein>
<keyword evidence="6" id="KW-0472">Membrane</keyword>
<dbReference type="PANTHER" id="PTHR45638">
    <property type="entry name" value="CYCLIC NUCLEOTIDE-GATED CATION CHANNEL SUBUNIT A"/>
    <property type="match status" value="1"/>
</dbReference>
<dbReference type="InterPro" id="IPR000595">
    <property type="entry name" value="cNMP-bd_dom"/>
</dbReference>
<dbReference type="InterPro" id="IPR018490">
    <property type="entry name" value="cNMP-bd_dom_sf"/>
</dbReference>
<keyword evidence="4" id="KW-1133">Transmembrane helix</keyword>
<gene>
    <name evidence="11" type="ORF">CYMTET_42266</name>
</gene>
<evidence type="ECO:0000256" key="8">
    <source>
        <dbReference type="ARBA" id="ARBA00023303"/>
    </source>
</evidence>
<evidence type="ECO:0000256" key="3">
    <source>
        <dbReference type="ARBA" id="ARBA00022692"/>
    </source>
</evidence>
<evidence type="ECO:0000256" key="5">
    <source>
        <dbReference type="ARBA" id="ARBA00023065"/>
    </source>
</evidence>
<evidence type="ECO:0000313" key="11">
    <source>
        <dbReference type="EMBL" id="KAK3248263.1"/>
    </source>
</evidence>
<reference evidence="11 12" key="1">
    <citation type="journal article" date="2015" name="Genome Biol. Evol.">
        <title>Comparative Genomics of a Bacterivorous Green Alga Reveals Evolutionary Causalities and Consequences of Phago-Mixotrophic Mode of Nutrition.</title>
        <authorList>
            <person name="Burns J.A."/>
            <person name="Paasch A."/>
            <person name="Narechania A."/>
            <person name="Kim E."/>
        </authorList>
    </citation>
    <scope>NUCLEOTIDE SEQUENCE [LARGE SCALE GENOMIC DNA]</scope>
    <source>
        <strain evidence="11 12">PLY_AMNH</strain>
    </source>
</reference>
<keyword evidence="2" id="KW-0813">Transport</keyword>
<dbReference type="PROSITE" id="PS00888">
    <property type="entry name" value="CNMP_BINDING_1"/>
    <property type="match status" value="1"/>
</dbReference>
<evidence type="ECO:0000256" key="2">
    <source>
        <dbReference type="ARBA" id="ARBA00022448"/>
    </source>
</evidence>
<dbReference type="PROSITE" id="PS50042">
    <property type="entry name" value="CNMP_BINDING_3"/>
    <property type="match status" value="1"/>
</dbReference>
<evidence type="ECO:0000256" key="4">
    <source>
        <dbReference type="ARBA" id="ARBA00022989"/>
    </source>
</evidence>
<dbReference type="Proteomes" id="UP001190700">
    <property type="component" value="Unassembled WGS sequence"/>
</dbReference>
<dbReference type="GO" id="GO:0016020">
    <property type="term" value="C:membrane"/>
    <property type="evidence" value="ECO:0007669"/>
    <property type="project" value="UniProtKB-SubCell"/>
</dbReference>
<keyword evidence="12" id="KW-1185">Reference proteome</keyword>
<dbReference type="EMBL" id="LGRX02028271">
    <property type="protein sequence ID" value="KAK3248263.1"/>
    <property type="molecule type" value="Genomic_DNA"/>
</dbReference>
<dbReference type="InterPro" id="IPR014710">
    <property type="entry name" value="RmlC-like_jellyroll"/>
</dbReference>
<dbReference type="AlphaFoldDB" id="A0AAE0C4I4"/>
<dbReference type="Gene3D" id="2.60.120.10">
    <property type="entry name" value="Jelly Rolls"/>
    <property type="match status" value="1"/>
</dbReference>